<dbReference type="AlphaFoldDB" id="A0A0A3Z512"/>
<comment type="catalytic activity">
    <reaction evidence="5 15">
        <text>L-phenylalanyl-tRNA(Phe) + an N-terminal L-alpha-aminoacyl-[protein] = an N-terminal L-phenylalanyl-L-alpha-aminoacyl-[protein] + tRNA(Phe)</text>
        <dbReference type="Rhea" id="RHEA:43632"/>
        <dbReference type="Rhea" id="RHEA-COMP:9668"/>
        <dbReference type="Rhea" id="RHEA-COMP:9699"/>
        <dbReference type="Rhea" id="RHEA-COMP:10636"/>
        <dbReference type="Rhea" id="RHEA-COMP:10637"/>
        <dbReference type="ChEBI" id="CHEBI:78442"/>
        <dbReference type="ChEBI" id="CHEBI:78531"/>
        <dbReference type="ChEBI" id="CHEBI:78597"/>
        <dbReference type="ChEBI" id="CHEBI:83561"/>
        <dbReference type="EC" id="2.3.2.6"/>
    </reaction>
</comment>
<evidence type="ECO:0000256" key="13">
    <source>
        <dbReference type="ARBA" id="ARBA00077165"/>
    </source>
</evidence>
<dbReference type="Pfam" id="PF03588">
    <property type="entry name" value="Leu_Phe_trans"/>
    <property type="match status" value="1"/>
</dbReference>
<dbReference type="EC" id="2.3.2.6" evidence="10 15"/>
<name>A0A0A3Z512_9GAMM</name>
<keyword evidence="2 15" id="KW-0963">Cytoplasm</keyword>
<evidence type="ECO:0000256" key="4">
    <source>
        <dbReference type="ARBA" id="ARBA00023315"/>
    </source>
</evidence>
<evidence type="ECO:0000256" key="1">
    <source>
        <dbReference type="ARBA" id="ARBA00004496"/>
    </source>
</evidence>
<keyword evidence="17" id="KW-1185">Reference proteome</keyword>
<keyword evidence="4 15" id="KW-0012">Acyltransferase</keyword>
<evidence type="ECO:0000313" key="17">
    <source>
        <dbReference type="Proteomes" id="UP000030351"/>
    </source>
</evidence>
<dbReference type="eggNOG" id="COG2360">
    <property type="taxonomic scope" value="Bacteria"/>
</dbReference>
<protein>
    <recommendedName>
        <fullName evidence="11 15">Leucyl/phenylalanyl-tRNA--protein transferase</fullName>
        <ecNumber evidence="10 15">2.3.2.6</ecNumber>
    </recommendedName>
    <alternativeName>
        <fullName evidence="12 15">L/F-transferase</fullName>
    </alternativeName>
    <alternativeName>
        <fullName evidence="13 15">Leucyltransferase</fullName>
    </alternativeName>
    <alternativeName>
        <fullName evidence="14 15">Phenyalanyltransferase</fullName>
    </alternativeName>
</protein>
<evidence type="ECO:0000256" key="7">
    <source>
        <dbReference type="ARBA" id="ARBA00051538"/>
    </source>
</evidence>
<evidence type="ECO:0000313" key="16">
    <source>
        <dbReference type="EMBL" id="KGT94162.1"/>
    </source>
</evidence>
<evidence type="ECO:0000256" key="2">
    <source>
        <dbReference type="ARBA" id="ARBA00022490"/>
    </source>
</evidence>
<evidence type="ECO:0000256" key="8">
    <source>
        <dbReference type="ARBA" id="ARBA00054043"/>
    </source>
</evidence>
<organism evidence="16 17">
    <name type="scientific">Erwinia typographi</name>
    <dbReference type="NCBI Taxonomy" id="371042"/>
    <lineage>
        <taxon>Bacteria</taxon>
        <taxon>Pseudomonadati</taxon>
        <taxon>Pseudomonadota</taxon>
        <taxon>Gammaproteobacteria</taxon>
        <taxon>Enterobacterales</taxon>
        <taxon>Erwiniaceae</taxon>
        <taxon>Erwinia</taxon>
    </lineage>
</organism>
<dbReference type="Gene3D" id="3.30.70.3550">
    <property type="entry name" value="Leucyl/phenylalanyl-tRNA-protein transferase, N-terminal domain"/>
    <property type="match status" value="1"/>
</dbReference>
<sequence>MRLIQLSRESLNFPPPEMALREPNGLLAMGGDLSPARLLSAYHRGIFPWFSPGDPILWWSPDPRAVLYPQRFHLSRSMKRFHNNSPYRVTLNQNFHEVIEGCASDRQEGTWITTQVQRAWLKLFETGHAHSVEVWHQNELVGGLYGLALGQIFCGESMFSRRENASKTALMVFSRYFDQQGGKLIDCQVLNPHTASLGAQEISRADYLNLVNSLAVLPLSTGCWQPQTLF</sequence>
<evidence type="ECO:0000256" key="15">
    <source>
        <dbReference type="HAMAP-Rule" id="MF_00688"/>
    </source>
</evidence>
<keyword evidence="3 15" id="KW-0808">Transferase</keyword>
<dbReference type="EMBL" id="JRUQ01000029">
    <property type="protein sequence ID" value="KGT94162.1"/>
    <property type="molecule type" value="Genomic_DNA"/>
</dbReference>
<dbReference type="PANTHER" id="PTHR30098:SF2">
    <property type="entry name" value="LEUCYL_PHENYLALANYL-TRNA--PROTEIN TRANSFERASE"/>
    <property type="match status" value="1"/>
</dbReference>
<comment type="subcellular location">
    <subcellularLocation>
        <location evidence="1 15">Cytoplasm</location>
    </subcellularLocation>
</comment>
<evidence type="ECO:0000256" key="10">
    <source>
        <dbReference type="ARBA" id="ARBA00066767"/>
    </source>
</evidence>
<evidence type="ECO:0000256" key="9">
    <source>
        <dbReference type="ARBA" id="ARBA00061535"/>
    </source>
</evidence>
<dbReference type="InterPro" id="IPR016181">
    <property type="entry name" value="Acyl_CoA_acyltransferase"/>
</dbReference>
<comment type="catalytic activity">
    <reaction evidence="7 15">
        <text>N-terminal L-lysyl-[protein] + L-leucyl-tRNA(Leu) = N-terminal L-leucyl-L-lysyl-[protein] + tRNA(Leu) + H(+)</text>
        <dbReference type="Rhea" id="RHEA:12340"/>
        <dbReference type="Rhea" id="RHEA-COMP:9613"/>
        <dbReference type="Rhea" id="RHEA-COMP:9622"/>
        <dbReference type="Rhea" id="RHEA-COMP:12670"/>
        <dbReference type="Rhea" id="RHEA-COMP:12671"/>
        <dbReference type="ChEBI" id="CHEBI:15378"/>
        <dbReference type="ChEBI" id="CHEBI:65249"/>
        <dbReference type="ChEBI" id="CHEBI:78442"/>
        <dbReference type="ChEBI" id="CHEBI:78494"/>
        <dbReference type="ChEBI" id="CHEBI:133043"/>
        <dbReference type="EC" id="2.3.2.6"/>
    </reaction>
</comment>
<dbReference type="Proteomes" id="UP000030351">
    <property type="component" value="Unassembled WGS sequence"/>
</dbReference>
<comment type="function">
    <text evidence="8 15">Functions in the N-end rule pathway of protein degradation where it conjugates Leu, Phe and, less efficiently, Met from aminoacyl-tRNAs to the N-termini of proteins containing an N-terminal arginine or lysine.</text>
</comment>
<evidence type="ECO:0000256" key="6">
    <source>
        <dbReference type="ARBA" id="ARBA00050652"/>
    </source>
</evidence>
<evidence type="ECO:0000256" key="5">
    <source>
        <dbReference type="ARBA" id="ARBA00050607"/>
    </source>
</evidence>
<dbReference type="InterPro" id="IPR042221">
    <property type="entry name" value="Leu/Phe-tRNA_Trfase_N"/>
</dbReference>
<dbReference type="InterPro" id="IPR042203">
    <property type="entry name" value="Leu/Phe-tRNA_Trfase_C"/>
</dbReference>
<dbReference type="GO" id="GO:0008914">
    <property type="term" value="F:leucyl-tRNA--protein transferase activity"/>
    <property type="evidence" value="ECO:0007669"/>
    <property type="project" value="UniProtKB-UniRule"/>
</dbReference>
<dbReference type="InterPro" id="IPR004616">
    <property type="entry name" value="Leu/Phe-tRNA_Trfase"/>
</dbReference>
<evidence type="ECO:0000256" key="12">
    <source>
        <dbReference type="ARBA" id="ARBA00077136"/>
    </source>
</evidence>
<reference evidence="16 17" key="1">
    <citation type="submission" date="2014-10" db="EMBL/GenBank/DDBJ databases">
        <title>Genome sequence of Erwinia typographi M043b.</title>
        <authorList>
            <person name="Chan K.-G."/>
            <person name="Tan W.-S."/>
        </authorList>
    </citation>
    <scope>NUCLEOTIDE SEQUENCE [LARGE SCALE GENOMIC DNA]</scope>
    <source>
        <strain evidence="16 17">M043b</strain>
    </source>
</reference>
<accession>A0A0A3Z512</accession>
<dbReference type="Gene3D" id="3.40.630.70">
    <property type="entry name" value="Leucyl/phenylalanyl-tRNA-protein transferase, C-terminal domain"/>
    <property type="match status" value="1"/>
</dbReference>
<comment type="similarity">
    <text evidence="9 15">Belongs to the L/F-transferase family.</text>
</comment>
<dbReference type="GO" id="GO:0030163">
    <property type="term" value="P:protein catabolic process"/>
    <property type="evidence" value="ECO:0007669"/>
    <property type="project" value="UniProtKB-UniRule"/>
</dbReference>
<evidence type="ECO:0000256" key="3">
    <source>
        <dbReference type="ARBA" id="ARBA00022679"/>
    </source>
</evidence>
<comment type="catalytic activity">
    <reaction evidence="6 15">
        <text>N-terminal L-arginyl-[protein] + L-leucyl-tRNA(Leu) = N-terminal L-leucyl-L-arginyl-[protein] + tRNA(Leu) + H(+)</text>
        <dbReference type="Rhea" id="RHEA:50416"/>
        <dbReference type="Rhea" id="RHEA-COMP:9613"/>
        <dbReference type="Rhea" id="RHEA-COMP:9622"/>
        <dbReference type="Rhea" id="RHEA-COMP:12672"/>
        <dbReference type="Rhea" id="RHEA-COMP:12673"/>
        <dbReference type="ChEBI" id="CHEBI:15378"/>
        <dbReference type="ChEBI" id="CHEBI:64719"/>
        <dbReference type="ChEBI" id="CHEBI:78442"/>
        <dbReference type="ChEBI" id="CHEBI:78494"/>
        <dbReference type="ChEBI" id="CHEBI:133044"/>
        <dbReference type="EC" id="2.3.2.6"/>
    </reaction>
</comment>
<dbReference type="OrthoDB" id="9790282at2"/>
<dbReference type="SUPFAM" id="SSF55729">
    <property type="entry name" value="Acyl-CoA N-acyltransferases (Nat)"/>
    <property type="match status" value="1"/>
</dbReference>
<gene>
    <name evidence="15 16" type="primary">aat</name>
    <name evidence="16" type="ORF">NG99_09935</name>
</gene>
<dbReference type="HAMAP" id="MF_00688">
    <property type="entry name" value="Leu_Phe_trans"/>
    <property type="match status" value="1"/>
</dbReference>
<comment type="caution">
    <text evidence="16">The sequence shown here is derived from an EMBL/GenBank/DDBJ whole genome shotgun (WGS) entry which is preliminary data.</text>
</comment>
<proteinExistence type="inferred from homology"/>
<dbReference type="FunFam" id="3.40.630.70:FF:000001">
    <property type="entry name" value="Leucyl/phenylalanyl-tRNA--protein transferase"/>
    <property type="match status" value="1"/>
</dbReference>
<dbReference type="FunFam" id="3.30.70.3550:FF:000001">
    <property type="entry name" value="Leucyl/phenylalanyl-tRNA--protein transferase"/>
    <property type="match status" value="1"/>
</dbReference>
<evidence type="ECO:0000256" key="14">
    <source>
        <dbReference type="ARBA" id="ARBA00083640"/>
    </source>
</evidence>
<dbReference type="PANTHER" id="PTHR30098">
    <property type="entry name" value="LEUCYL/PHENYLALANYL-TRNA--PROTEIN TRANSFERASE"/>
    <property type="match status" value="1"/>
</dbReference>
<dbReference type="RefSeq" id="WP_034891697.1">
    <property type="nucleotide sequence ID" value="NZ_JRUQ01000029.1"/>
</dbReference>
<dbReference type="NCBIfam" id="TIGR00667">
    <property type="entry name" value="aat"/>
    <property type="match status" value="1"/>
</dbReference>
<dbReference type="STRING" id="371042.NG99_09935"/>
<evidence type="ECO:0000256" key="11">
    <source>
        <dbReference type="ARBA" id="ARBA00074372"/>
    </source>
</evidence>
<dbReference type="GO" id="GO:0005737">
    <property type="term" value="C:cytoplasm"/>
    <property type="evidence" value="ECO:0007669"/>
    <property type="project" value="UniProtKB-SubCell"/>
</dbReference>